<evidence type="ECO:0000256" key="1">
    <source>
        <dbReference type="ARBA" id="ARBA00004141"/>
    </source>
</evidence>
<evidence type="ECO:0000256" key="4">
    <source>
        <dbReference type="ARBA" id="ARBA00023136"/>
    </source>
</evidence>
<name>A0ABQ4PNL1_9GAMM</name>
<proteinExistence type="predicted"/>
<dbReference type="Proteomes" id="UP000887104">
    <property type="component" value="Unassembled WGS sequence"/>
</dbReference>
<keyword evidence="4 5" id="KW-0472">Membrane</keyword>
<comment type="subcellular location">
    <subcellularLocation>
        <location evidence="1">Membrane</location>
        <topology evidence="1">Multi-pass membrane protein</topology>
    </subcellularLocation>
</comment>
<keyword evidence="2 5" id="KW-0812">Transmembrane</keyword>
<organism evidence="6 7">
    <name type="scientific">Shewanella sairae</name>
    <dbReference type="NCBI Taxonomy" id="190310"/>
    <lineage>
        <taxon>Bacteria</taxon>
        <taxon>Pseudomonadati</taxon>
        <taxon>Pseudomonadota</taxon>
        <taxon>Gammaproteobacteria</taxon>
        <taxon>Alteromonadales</taxon>
        <taxon>Shewanellaceae</taxon>
        <taxon>Shewanella</taxon>
    </lineage>
</organism>
<feature type="transmembrane region" description="Helical" evidence="5">
    <location>
        <begin position="88"/>
        <end position="106"/>
    </location>
</feature>
<protein>
    <recommendedName>
        <fullName evidence="8">Bax inhibitor-1/YccA family protein</fullName>
    </recommendedName>
</protein>
<evidence type="ECO:0000256" key="3">
    <source>
        <dbReference type="ARBA" id="ARBA00022989"/>
    </source>
</evidence>
<feature type="transmembrane region" description="Helical" evidence="5">
    <location>
        <begin position="60"/>
        <end position="82"/>
    </location>
</feature>
<feature type="transmembrane region" description="Helical" evidence="5">
    <location>
        <begin position="26"/>
        <end position="48"/>
    </location>
</feature>
<evidence type="ECO:0000313" key="7">
    <source>
        <dbReference type="Proteomes" id="UP000887104"/>
    </source>
</evidence>
<feature type="transmembrane region" description="Helical" evidence="5">
    <location>
        <begin position="199"/>
        <end position="218"/>
    </location>
</feature>
<comment type="caution">
    <text evidence="6">The sequence shown here is derived from an EMBL/GenBank/DDBJ whole genome shotgun (WGS) entry which is preliminary data.</text>
</comment>
<gene>
    <name evidence="6" type="ORF">TUM4438_35120</name>
</gene>
<sequence length="226" mass="25254">MEKSQAGLSHYLSGLFLKDRQVSKRVFNLVIGLVLIWGFSLNYLAVAYFPVEILHWINPWVLLVVVFGSLMGGCLIMLQYPLPLVSFLGYNLMTLSLCITLSLLLQGFRAAEVALAVEYTAGITLLMIITSTLVPKLFLSFGKVLCVIGGWIVLVEFTWLLLFGHSHDMIHLLVAMSSCGYIGYTWAVACEYGETLDEAIDFGGMLYIHIMNLFMRILNLISSLRS</sequence>
<keyword evidence="7" id="KW-1185">Reference proteome</keyword>
<evidence type="ECO:0008006" key="8">
    <source>
        <dbReference type="Google" id="ProtNLM"/>
    </source>
</evidence>
<feature type="transmembrane region" description="Helical" evidence="5">
    <location>
        <begin position="140"/>
        <end position="162"/>
    </location>
</feature>
<feature type="transmembrane region" description="Helical" evidence="5">
    <location>
        <begin position="113"/>
        <end position="134"/>
    </location>
</feature>
<dbReference type="InterPro" id="IPR006214">
    <property type="entry name" value="Bax_inhibitor_1-related"/>
</dbReference>
<dbReference type="RefSeq" id="WP_220782482.1">
    <property type="nucleotide sequence ID" value="NZ_BPEY01000079.1"/>
</dbReference>
<accession>A0ABQ4PNL1</accession>
<feature type="transmembrane region" description="Helical" evidence="5">
    <location>
        <begin position="169"/>
        <end position="187"/>
    </location>
</feature>
<evidence type="ECO:0000256" key="2">
    <source>
        <dbReference type="ARBA" id="ARBA00022692"/>
    </source>
</evidence>
<dbReference type="EMBL" id="BPEY01000079">
    <property type="protein sequence ID" value="GIU50085.1"/>
    <property type="molecule type" value="Genomic_DNA"/>
</dbReference>
<reference evidence="6" key="1">
    <citation type="submission" date="2021-05" db="EMBL/GenBank/DDBJ databases">
        <title>Molecular characterization for Shewanella algae harboring chromosomal blaOXA-55-like strains isolated from clinical and environment sample.</title>
        <authorList>
            <person name="Ohama Y."/>
            <person name="Aoki K."/>
            <person name="Harada S."/>
            <person name="Moriya K."/>
            <person name="Ishii Y."/>
            <person name="Tateda K."/>
        </authorList>
    </citation>
    <scope>NUCLEOTIDE SEQUENCE</scope>
    <source>
        <strain evidence="6">JCM 11563</strain>
    </source>
</reference>
<evidence type="ECO:0000313" key="6">
    <source>
        <dbReference type="EMBL" id="GIU50085.1"/>
    </source>
</evidence>
<evidence type="ECO:0000256" key="5">
    <source>
        <dbReference type="SAM" id="Phobius"/>
    </source>
</evidence>
<dbReference type="Pfam" id="PF01027">
    <property type="entry name" value="Bax1-I"/>
    <property type="match status" value="1"/>
</dbReference>
<keyword evidence="3 5" id="KW-1133">Transmembrane helix</keyword>